<evidence type="ECO:0000256" key="2">
    <source>
        <dbReference type="ARBA" id="ARBA00005896"/>
    </source>
</evidence>
<evidence type="ECO:0000313" key="9">
    <source>
        <dbReference type="EMBL" id="KAF7190254.1"/>
    </source>
</evidence>
<proteinExistence type="inferred from homology"/>
<accession>A0A8H6RET6</accession>
<evidence type="ECO:0000256" key="3">
    <source>
        <dbReference type="ARBA" id="ARBA00022723"/>
    </source>
</evidence>
<evidence type="ECO:0000256" key="1">
    <source>
        <dbReference type="ARBA" id="ARBA00001954"/>
    </source>
</evidence>
<feature type="region of interest" description="Disordered" evidence="7">
    <location>
        <begin position="185"/>
        <end position="205"/>
    </location>
</feature>
<keyword evidence="4 9" id="KW-0223">Dioxygenase</keyword>
<dbReference type="InterPro" id="IPR003819">
    <property type="entry name" value="TauD/TfdA-like"/>
</dbReference>
<dbReference type="Gene3D" id="3.60.130.10">
    <property type="entry name" value="Clavaminate synthase-like"/>
    <property type="match status" value="1"/>
</dbReference>
<dbReference type="GO" id="GO:0005737">
    <property type="term" value="C:cytoplasm"/>
    <property type="evidence" value="ECO:0007669"/>
    <property type="project" value="TreeGrafter"/>
</dbReference>
<evidence type="ECO:0000259" key="8">
    <source>
        <dbReference type="Pfam" id="PF02668"/>
    </source>
</evidence>
<gene>
    <name evidence="9" type="ORF">HII31_08585</name>
</gene>
<feature type="domain" description="TauD/TfdA-like" evidence="8">
    <location>
        <begin position="32"/>
        <end position="293"/>
    </location>
</feature>
<dbReference type="Pfam" id="PF02668">
    <property type="entry name" value="TauD"/>
    <property type="match status" value="1"/>
</dbReference>
<evidence type="ECO:0000256" key="6">
    <source>
        <dbReference type="ARBA" id="ARBA00023004"/>
    </source>
</evidence>
<dbReference type="EMBL" id="JABCIY010000175">
    <property type="protein sequence ID" value="KAF7190254.1"/>
    <property type="molecule type" value="Genomic_DNA"/>
</dbReference>
<evidence type="ECO:0000256" key="7">
    <source>
        <dbReference type="SAM" id="MobiDB-lite"/>
    </source>
</evidence>
<protein>
    <submittedName>
        <fullName evidence="9">Alpha-ketoglutarate-dependent taurine dioxygenase</fullName>
    </submittedName>
</protein>
<dbReference type="InterPro" id="IPR042098">
    <property type="entry name" value="TauD-like_sf"/>
</dbReference>
<dbReference type="GO" id="GO:0046872">
    <property type="term" value="F:metal ion binding"/>
    <property type="evidence" value="ECO:0007669"/>
    <property type="project" value="UniProtKB-KW"/>
</dbReference>
<comment type="cofactor">
    <cofactor evidence="1">
        <name>Fe(2+)</name>
        <dbReference type="ChEBI" id="CHEBI:29033"/>
    </cofactor>
</comment>
<dbReference type="AlphaFoldDB" id="A0A8H6RET6"/>
<dbReference type="PANTHER" id="PTHR30468:SF1">
    <property type="entry name" value="ALPHA-KETOGLUTARATE-DEPENDENT SULFONATE DIOXYGENASE"/>
    <property type="match status" value="1"/>
</dbReference>
<evidence type="ECO:0000313" key="10">
    <source>
        <dbReference type="Proteomes" id="UP000660729"/>
    </source>
</evidence>
<name>A0A8H6RET6_9PEZI</name>
<dbReference type="OrthoDB" id="10257314at2759"/>
<feature type="compositionally biased region" description="Basic and acidic residues" evidence="7">
    <location>
        <begin position="185"/>
        <end position="198"/>
    </location>
</feature>
<keyword evidence="5" id="KW-0560">Oxidoreductase</keyword>
<comment type="caution">
    <text evidence="9">The sequence shown here is derived from an EMBL/GenBank/DDBJ whole genome shotgun (WGS) entry which is preliminary data.</text>
</comment>
<evidence type="ECO:0000256" key="5">
    <source>
        <dbReference type="ARBA" id="ARBA00023002"/>
    </source>
</evidence>
<dbReference type="SUPFAM" id="SSF51197">
    <property type="entry name" value="Clavaminate synthase-like"/>
    <property type="match status" value="1"/>
</dbReference>
<keyword evidence="6" id="KW-0408">Iron</keyword>
<evidence type="ECO:0000256" key="4">
    <source>
        <dbReference type="ARBA" id="ARBA00022964"/>
    </source>
</evidence>
<dbReference type="InterPro" id="IPR051323">
    <property type="entry name" value="AtsK-like"/>
</dbReference>
<keyword evidence="3" id="KW-0479">Metal-binding</keyword>
<dbReference type="GO" id="GO:0016706">
    <property type="term" value="F:2-oxoglutarate-dependent dioxygenase activity"/>
    <property type="evidence" value="ECO:0007669"/>
    <property type="project" value="TreeGrafter"/>
</dbReference>
<sequence>MIARSLPGSCPTVAFKVVRRSFASVADGHIQIKRIAGSLGAVVTGVDARRLSDDETRLLRKAWLEHKVIFFRDQQLQPKEFLKFSSGFGKPAAYPFVQGIDSCPEIIEVLKREDETNNFGGIWHSDTVYMKEPPKGTILIARELPPFGGDTLFANQVAAYQGLSQGLRTMLDQLTAVHTSAKADVSKTREDRVKDSGSKQESLVSYHPAVRTHPETGEKSLYVNTAHTERFDGWSADESAPLLTFLHQHQIKPEYTCRFKWEVGSIALWDNISVQHNPINDYHGFRRSMHRITLAGDKPM</sequence>
<feature type="non-terminal residue" evidence="9">
    <location>
        <position position="300"/>
    </location>
</feature>
<reference evidence="9" key="1">
    <citation type="submission" date="2020-04" db="EMBL/GenBank/DDBJ databases">
        <title>Draft genome resource of the tomato pathogen Pseudocercospora fuligena.</title>
        <authorList>
            <person name="Zaccaron A."/>
        </authorList>
    </citation>
    <scope>NUCLEOTIDE SEQUENCE</scope>
    <source>
        <strain evidence="9">PF001</strain>
    </source>
</reference>
<dbReference type="PANTHER" id="PTHR30468">
    <property type="entry name" value="ALPHA-KETOGLUTARATE-DEPENDENT SULFONATE DIOXYGENASE"/>
    <property type="match status" value="1"/>
</dbReference>
<comment type="similarity">
    <text evidence="2">Belongs to the TfdA dioxygenase family.</text>
</comment>
<dbReference type="Proteomes" id="UP000660729">
    <property type="component" value="Unassembled WGS sequence"/>
</dbReference>
<organism evidence="9 10">
    <name type="scientific">Pseudocercospora fuligena</name>
    <dbReference type="NCBI Taxonomy" id="685502"/>
    <lineage>
        <taxon>Eukaryota</taxon>
        <taxon>Fungi</taxon>
        <taxon>Dikarya</taxon>
        <taxon>Ascomycota</taxon>
        <taxon>Pezizomycotina</taxon>
        <taxon>Dothideomycetes</taxon>
        <taxon>Dothideomycetidae</taxon>
        <taxon>Mycosphaerellales</taxon>
        <taxon>Mycosphaerellaceae</taxon>
        <taxon>Pseudocercospora</taxon>
    </lineage>
</organism>
<keyword evidence="10" id="KW-1185">Reference proteome</keyword>